<dbReference type="PANTHER" id="PTHR45453">
    <property type="entry name" value="PHOSPHATE REGULON SENSOR PROTEIN PHOR"/>
    <property type="match status" value="1"/>
</dbReference>
<keyword evidence="9 12" id="KW-1133">Transmembrane helix</keyword>
<keyword evidence="13" id="KW-0732">Signal</keyword>
<dbReference type="Proteomes" id="UP000611723">
    <property type="component" value="Unassembled WGS sequence"/>
</dbReference>
<keyword evidence="4" id="KW-1003">Cell membrane</keyword>
<feature type="repeat" description="TPR" evidence="11">
    <location>
        <begin position="142"/>
        <end position="175"/>
    </location>
</feature>
<evidence type="ECO:0000256" key="10">
    <source>
        <dbReference type="ARBA" id="ARBA00023136"/>
    </source>
</evidence>
<dbReference type="EC" id="2.7.13.3" evidence="3"/>
<feature type="chain" id="PRO_5038095791" description="histidine kinase" evidence="13">
    <location>
        <begin position="20"/>
        <end position="625"/>
    </location>
</feature>
<dbReference type="SMART" id="SM00028">
    <property type="entry name" value="TPR"/>
    <property type="match status" value="4"/>
</dbReference>
<dbReference type="SUPFAM" id="SSF47384">
    <property type="entry name" value="Homodimeric domain of signal transducing histidine kinase"/>
    <property type="match status" value="1"/>
</dbReference>
<evidence type="ECO:0000256" key="6">
    <source>
        <dbReference type="ARBA" id="ARBA00022679"/>
    </source>
</evidence>
<feature type="signal peptide" evidence="13">
    <location>
        <begin position="1"/>
        <end position="19"/>
    </location>
</feature>
<comment type="subcellular location">
    <subcellularLocation>
        <location evidence="2">Cell membrane</location>
        <topology evidence="2">Multi-pass membrane protein</topology>
    </subcellularLocation>
</comment>
<evidence type="ECO:0000256" key="2">
    <source>
        <dbReference type="ARBA" id="ARBA00004651"/>
    </source>
</evidence>
<evidence type="ECO:0000313" key="15">
    <source>
        <dbReference type="EMBL" id="MBK6266374.1"/>
    </source>
</evidence>
<evidence type="ECO:0000256" key="7">
    <source>
        <dbReference type="ARBA" id="ARBA00022692"/>
    </source>
</evidence>
<dbReference type="InterPro" id="IPR036890">
    <property type="entry name" value="HATPase_C_sf"/>
</dbReference>
<dbReference type="SMART" id="SM00388">
    <property type="entry name" value="HisKA"/>
    <property type="match status" value="1"/>
</dbReference>
<name>A0A934X0F2_9BACT</name>
<gene>
    <name evidence="15" type="ORF">JKA74_15120</name>
</gene>
<evidence type="ECO:0000256" key="8">
    <source>
        <dbReference type="ARBA" id="ARBA00022777"/>
    </source>
</evidence>
<dbReference type="InterPro" id="IPR050351">
    <property type="entry name" value="BphY/WalK/GraS-like"/>
</dbReference>
<dbReference type="GO" id="GO:0000155">
    <property type="term" value="F:phosphorelay sensor kinase activity"/>
    <property type="evidence" value="ECO:0007669"/>
    <property type="project" value="InterPro"/>
</dbReference>
<dbReference type="InterPro" id="IPR003594">
    <property type="entry name" value="HATPase_dom"/>
</dbReference>
<dbReference type="EMBL" id="JAEQBW010000007">
    <property type="protein sequence ID" value="MBK6266374.1"/>
    <property type="molecule type" value="Genomic_DNA"/>
</dbReference>
<dbReference type="PRINTS" id="PR00344">
    <property type="entry name" value="BCTRLSENSOR"/>
</dbReference>
<dbReference type="PROSITE" id="PS50005">
    <property type="entry name" value="TPR"/>
    <property type="match status" value="1"/>
</dbReference>
<dbReference type="InterPro" id="IPR019734">
    <property type="entry name" value="TPR_rpt"/>
</dbReference>
<organism evidence="15 16">
    <name type="scientific">Marivirga aurantiaca</name>
    <dbReference type="NCBI Taxonomy" id="2802615"/>
    <lineage>
        <taxon>Bacteria</taxon>
        <taxon>Pseudomonadati</taxon>
        <taxon>Bacteroidota</taxon>
        <taxon>Cytophagia</taxon>
        <taxon>Cytophagales</taxon>
        <taxon>Marivirgaceae</taxon>
        <taxon>Marivirga</taxon>
    </lineage>
</organism>
<keyword evidence="11" id="KW-0802">TPR repeat</keyword>
<evidence type="ECO:0000256" key="11">
    <source>
        <dbReference type="PROSITE-ProRule" id="PRU00339"/>
    </source>
</evidence>
<dbReference type="Gene3D" id="3.30.565.10">
    <property type="entry name" value="Histidine kinase-like ATPase, C-terminal domain"/>
    <property type="match status" value="1"/>
</dbReference>
<dbReference type="InterPro" id="IPR003661">
    <property type="entry name" value="HisK_dim/P_dom"/>
</dbReference>
<evidence type="ECO:0000256" key="3">
    <source>
        <dbReference type="ARBA" id="ARBA00012438"/>
    </source>
</evidence>
<dbReference type="SUPFAM" id="SSF55874">
    <property type="entry name" value="ATPase domain of HSP90 chaperone/DNA topoisomerase II/histidine kinase"/>
    <property type="match status" value="1"/>
</dbReference>
<accession>A0A934X0F2</accession>
<evidence type="ECO:0000259" key="14">
    <source>
        <dbReference type="PROSITE" id="PS50109"/>
    </source>
</evidence>
<protein>
    <recommendedName>
        <fullName evidence="3">histidine kinase</fullName>
        <ecNumber evidence="3">2.7.13.3</ecNumber>
    </recommendedName>
</protein>
<keyword evidence="6" id="KW-0808">Transferase</keyword>
<evidence type="ECO:0000256" key="12">
    <source>
        <dbReference type="SAM" id="Phobius"/>
    </source>
</evidence>
<keyword evidence="10 12" id="KW-0472">Membrane</keyword>
<feature type="domain" description="Histidine kinase" evidence="14">
    <location>
        <begin position="401"/>
        <end position="619"/>
    </location>
</feature>
<dbReference type="AlphaFoldDB" id="A0A934X0F2"/>
<dbReference type="PANTHER" id="PTHR45453:SF2">
    <property type="entry name" value="HISTIDINE KINASE"/>
    <property type="match status" value="1"/>
</dbReference>
<dbReference type="Gene3D" id="1.10.287.130">
    <property type="match status" value="1"/>
</dbReference>
<dbReference type="RefSeq" id="WP_201432051.1">
    <property type="nucleotide sequence ID" value="NZ_JAEQBW010000007.1"/>
</dbReference>
<comment type="caution">
    <text evidence="15">The sequence shown here is derived from an EMBL/GenBank/DDBJ whole genome shotgun (WGS) entry which is preliminary data.</text>
</comment>
<keyword evidence="8 15" id="KW-0418">Kinase</keyword>
<dbReference type="GO" id="GO:0016036">
    <property type="term" value="P:cellular response to phosphate starvation"/>
    <property type="evidence" value="ECO:0007669"/>
    <property type="project" value="TreeGrafter"/>
</dbReference>
<evidence type="ECO:0000256" key="9">
    <source>
        <dbReference type="ARBA" id="ARBA00022989"/>
    </source>
</evidence>
<dbReference type="Gene3D" id="1.25.40.10">
    <property type="entry name" value="Tetratricopeptide repeat domain"/>
    <property type="match status" value="2"/>
</dbReference>
<keyword evidence="7 12" id="KW-0812">Transmembrane</keyword>
<proteinExistence type="predicted"/>
<dbReference type="PROSITE" id="PS50109">
    <property type="entry name" value="HIS_KIN"/>
    <property type="match status" value="1"/>
</dbReference>
<reference evidence="15" key="1">
    <citation type="submission" date="2021-01" db="EMBL/GenBank/DDBJ databases">
        <title>Marivirga aurantiaca sp. nov., isolated from intertidal surface sediments.</title>
        <authorList>
            <person name="Zhang M."/>
        </authorList>
    </citation>
    <scope>NUCLEOTIDE SEQUENCE</scope>
    <source>
        <strain evidence="15">S37H4</strain>
    </source>
</reference>
<dbReference type="CDD" id="cd00082">
    <property type="entry name" value="HisKA"/>
    <property type="match status" value="1"/>
</dbReference>
<dbReference type="CDD" id="cd00075">
    <property type="entry name" value="HATPase"/>
    <property type="match status" value="1"/>
</dbReference>
<keyword evidence="16" id="KW-1185">Reference proteome</keyword>
<dbReference type="SMART" id="SM00387">
    <property type="entry name" value="HATPase_c"/>
    <property type="match status" value="1"/>
</dbReference>
<evidence type="ECO:0000256" key="1">
    <source>
        <dbReference type="ARBA" id="ARBA00000085"/>
    </source>
</evidence>
<dbReference type="Pfam" id="PF13424">
    <property type="entry name" value="TPR_12"/>
    <property type="match status" value="1"/>
</dbReference>
<keyword evidence="5" id="KW-0597">Phosphoprotein</keyword>
<comment type="catalytic activity">
    <reaction evidence="1">
        <text>ATP + protein L-histidine = ADP + protein N-phospho-L-histidine.</text>
        <dbReference type="EC" id="2.7.13.3"/>
    </reaction>
</comment>
<dbReference type="SUPFAM" id="SSF48452">
    <property type="entry name" value="TPR-like"/>
    <property type="match status" value="1"/>
</dbReference>
<dbReference type="Pfam" id="PF02518">
    <property type="entry name" value="HATPase_c"/>
    <property type="match status" value="1"/>
</dbReference>
<evidence type="ECO:0000256" key="5">
    <source>
        <dbReference type="ARBA" id="ARBA00022553"/>
    </source>
</evidence>
<evidence type="ECO:0000256" key="4">
    <source>
        <dbReference type="ARBA" id="ARBA00022475"/>
    </source>
</evidence>
<feature type="transmembrane region" description="Helical" evidence="12">
    <location>
        <begin position="334"/>
        <end position="353"/>
    </location>
</feature>
<dbReference type="InterPro" id="IPR004358">
    <property type="entry name" value="Sig_transdc_His_kin-like_C"/>
</dbReference>
<dbReference type="GO" id="GO:0005886">
    <property type="term" value="C:plasma membrane"/>
    <property type="evidence" value="ECO:0007669"/>
    <property type="project" value="UniProtKB-SubCell"/>
</dbReference>
<evidence type="ECO:0000256" key="13">
    <source>
        <dbReference type="SAM" id="SignalP"/>
    </source>
</evidence>
<evidence type="ECO:0000313" key="16">
    <source>
        <dbReference type="Proteomes" id="UP000611723"/>
    </source>
</evidence>
<sequence>MKYTFLLSLLISTSFNAPAKENGKIDSLIQIINEIRYDQPDSSLKLIRLAYQLHPSKDSRYAALLFSEAAIRYIRGDYVTSQNKYIELYQLYDSLNDQKGLAKALNGRGLIYLGRELYPEAISMFRKAATTNLKSGNESGLPTNYLNIGICYSKLDKHEEALSYFHQSLNLAEKSNNSLIHLMGLNQLGKVHLLKQNYDSASFYFSKVLSDSSKANQWEKSFALLGQSEIAYGRKDYDLSIKKGLEAFEIAHELNVKWDLARIAETLSKAYEANNQLKAALKFHKQYKSYNDSLLNEAKNREINWAELQQSRAENDKLSNEKALLDARASMSQLIIIILSVIILLLALITFLFRKNAQQKVKYNHHLNLLNQQTVHQKIQIEEQNTALNELNNSKNRLFSILAHDLKSPLLSIQQLLDLNQKSKLSETNMNELLIMLSKQVHNVNKMLNDLLSWANSQMDGMTTRPETLNLTDLTKEVLHSVEYVAEEKQIKIEHQESDIIKIYADVGHIKIILLNLLNNALKFTNKNGVIKVHYSESEKEATIYIQDNGIGMESSTIDILMGIDNKTTYSRTGTSEEMGTGLGLLLVKQFAHYNNAQFHIKSKEGEGSTFSISFPKALHQQTIQ</sequence>
<dbReference type="InterPro" id="IPR011990">
    <property type="entry name" value="TPR-like_helical_dom_sf"/>
</dbReference>
<dbReference type="InterPro" id="IPR005467">
    <property type="entry name" value="His_kinase_dom"/>
</dbReference>
<dbReference type="InterPro" id="IPR036097">
    <property type="entry name" value="HisK_dim/P_sf"/>
</dbReference>
<dbReference type="GO" id="GO:0004721">
    <property type="term" value="F:phosphoprotein phosphatase activity"/>
    <property type="evidence" value="ECO:0007669"/>
    <property type="project" value="TreeGrafter"/>
</dbReference>